<dbReference type="InterPro" id="IPR007111">
    <property type="entry name" value="NACHT_NTPase"/>
</dbReference>
<dbReference type="Gene3D" id="3.80.10.10">
    <property type="entry name" value="Ribonuclease Inhibitor"/>
    <property type="match status" value="7"/>
</dbReference>
<feature type="compositionally biased region" description="Polar residues" evidence="3">
    <location>
        <begin position="273"/>
        <end position="288"/>
    </location>
</feature>
<dbReference type="OrthoDB" id="120976at2759"/>
<feature type="region of interest" description="Disordered" evidence="3">
    <location>
        <begin position="1"/>
        <end position="28"/>
    </location>
</feature>
<name>A0A914AC93_PATMI</name>
<dbReference type="InterPro" id="IPR032675">
    <property type="entry name" value="LRR_dom_sf"/>
</dbReference>
<dbReference type="SMART" id="SM00368">
    <property type="entry name" value="LRR_RI"/>
    <property type="match status" value="19"/>
</dbReference>
<feature type="region of interest" description="Disordered" evidence="3">
    <location>
        <begin position="125"/>
        <end position="180"/>
    </location>
</feature>
<feature type="region of interest" description="Disordered" evidence="3">
    <location>
        <begin position="260"/>
        <end position="290"/>
    </location>
</feature>
<dbReference type="SMART" id="SM00367">
    <property type="entry name" value="LRR_CC"/>
    <property type="match status" value="9"/>
</dbReference>
<dbReference type="InterPro" id="IPR006553">
    <property type="entry name" value="Leu-rich_rpt_Cys-con_subtyp"/>
</dbReference>
<dbReference type="Pfam" id="PF05729">
    <property type="entry name" value="NACHT"/>
    <property type="match status" value="1"/>
</dbReference>
<sequence length="2123" mass="235648">MTSPEHPRLKCKQVDGPYQPPQNRKQEQEVVEQTCQHCVTVPEKQTVRQERIYETERPQPESGIEDQGFHQVREASPVQLGHEQSSHQGTATCENEGVEQKQASHHAQIPRKYEQKMAGVIKQNIQQSTPTSPEHQRMRQERDDDLYGPDPNIQSTVGEQRPQEEVMTSAQEKLQSDRLHKGNLSPEQLQAVEDLVPSAVQPAMQHPSTLCTHHSSDSIQPTVQTGDVNVPGSCNPVFLGSSSGHTFHYEFNQNVTVHQGATSGEMGNDQRPEVSNPSVQTSQDTSPATDAAAAAAADLCEEALKKVYKTTGSYVQMIPWVDDDMRDIMDIYTKLRLVTDDNEETIGMWYKDGKEVNYEDTFLVENKGYIINRIVYEGLAGLGKTTLIGKIAYDWASGSSGSLAKYKLVFVLRMSALEQSADLLDSLYEQLIDPNVIDKNHLETFIFKNPKKVLILLDGFDELTTTELDNKSFGSILQILNRKVGADIDVVITTRPSHFSALVSKSLVKNPYTRVKVLGFFMQDIKNYVEKFFSKKPCDAEILFQTIISSGVLLDLAHSPMLLLLMCLLWRQDSILPDTTSRLYGEAVRYIFKRKGIPEEEILDILVAVGEIAFNGLVSPVQRLSFQERDFEKSALDKAVKAGILTSQRFLIGLDTHNNIQFTHKTFQEFSAAFYLQSLQKSDTDEFQQNLDKLDDPETFHYLLRFCCGDNEACTIKVLQMLQKRINDESTWIKTTTLNMALNCYFESQADNLLSEAFAQSVITETINTDYLKSRDDVNSFVWFLKHVANEAKYTGNIFLDKVKKLKFSNHSLEGCSKHLAVAMSSMPNVSAVRMRNCCLTTDNMTEIASVLGRTDKLSVLDLSCNSNLSGSVHSWISQLNKTHLRKLKLDGCSLTVDDMRQIALSLSDMPNVMETSWSEYLWIYPKGCGIGLQISNLSLNGTEIKLILKALVNRKDLVALYMAEIKGLQGTAALWASQFKELKQLDQLTFESCTLTSTDVKLITESLCDTPTLTELCLSQNYSKSHIDVVVVDRVQGLGGTAAEWSPALRQLKYLKQLHLQNCFLNVEDVKWIAAAVGCLPRLIHCTVDDVFEVSPCGTGLKIELSNQTFTGSDVAGIVKAMCSRNDIVQVVVEDAKGLRDTAAVWLPALQELKCLERLGFINCSLSGTDIEHIAASLSTNLVHLHVSRNPLAGSGVSLSKLKQLTHLKILTLDDCGLEVEDVISIAAVVGCLPKLRYCRLMNYVNGFNDLLFFEVVPCEIGIGIRLHLPSSKFRGPDVANIVRALGSRRDLVDVTIEYIKNFGGKAAEWSPALQVLEHLKRFRISNSSLIDKDIKHIAASLSDIPTLVELDLSGNVSLAGSSAWSHLKCLKQLEKLKLRWCALRNADLELIAVSLSGKSNLLELDLSGNVSLAGSSAWSHLKCLKQLKNLELQWCALRNADIELIAASLSEKSNLLELDLSGNEYLAGSGALSHLKCMKQLKKLVLQLCWLSDADIKPITASLSDTPTLVELDLSRNVSLAFSGAWYHLKCKKQLRKLVLKECWLSDADIEPITASLRDIPTLVELDLSGHESLAGSSAWSHLKCLKQLKKLKLRWCALRNADFELIAASFSEKSNLLELDLSGNESLAGSGAWSHLKCLKQLKNLELQWCALRNADIELIAASLSEKSNLLELDLSGNEYLAGSGALSHLKCMKQLKKLVLKECWLSDADIKPITASFSDIPTLVELDLSGNVSLACSGAWSHLKCMKQLQKLVLKECWLSDADIEPIAESLSDIPTLVELDLSRNVSLAGSSAWSHLKCLKQLKKLELRWCALRNADIELIAASLSEKSNLLELDLSGNESLAGSGAWSHLKCLKQLKKLVLKECWLSDADIKPIAASLSDIPTLVELDLSKNVSLACSGVWSHLKCLKQLQKLVLKECWLSDADIEPIAVSLSDIPTLVELDLSRNESLAGSSAWSHLKCLKQLEKLKLRWCALRNADLELIAASLSEKSNLLELDLSGNESLAGSGAWSHLKCLKQLKKLVLKECWLSDADIEPITASLSDIPTLVELDLSGNKYMGYSDAWSHLKRLKQLKKLSLRECSLSDADIQLIAASLSSVVVESTTCESEFESESEFELGF</sequence>
<dbReference type="PROSITE" id="PS50837">
    <property type="entry name" value="NACHT"/>
    <property type="match status" value="1"/>
</dbReference>
<evidence type="ECO:0000256" key="2">
    <source>
        <dbReference type="ARBA" id="ARBA00022840"/>
    </source>
</evidence>
<dbReference type="Proteomes" id="UP000887568">
    <property type="component" value="Unplaced"/>
</dbReference>
<feature type="region of interest" description="Disordered" evidence="3">
    <location>
        <begin position="49"/>
        <end position="68"/>
    </location>
</feature>
<dbReference type="Gene3D" id="3.40.50.300">
    <property type="entry name" value="P-loop containing nucleotide triphosphate hydrolases"/>
    <property type="match status" value="1"/>
</dbReference>
<dbReference type="SUPFAM" id="SSF52540">
    <property type="entry name" value="P-loop containing nucleoside triphosphate hydrolases"/>
    <property type="match status" value="1"/>
</dbReference>
<dbReference type="EnsemblMetazoa" id="XM_038205420.1">
    <property type="protein sequence ID" value="XP_038061348.1"/>
    <property type="gene ID" value="LOC119732053"/>
</dbReference>
<dbReference type="InterPro" id="IPR027417">
    <property type="entry name" value="P-loop_NTPase"/>
</dbReference>
<evidence type="ECO:0000256" key="1">
    <source>
        <dbReference type="ARBA" id="ARBA00022741"/>
    </source>
</evidence>
<dbReference type="PANTHER" id="PTHR46312">
    <property type="entry name" value="NACHT DOMAIN-CONTAINING PROTEIN"/>
    <property type="match status" value="1"/>
</dbReference>
<dbReference type="PANTHER" id="PTHR46312:SF2">
    <property type="entry name" value="NUCLEOTIDE-BINDING OLIGOMERIZATION DOMAIN-CONTAINING PROTEIN 2-LIKE"/>
    <property type="match status" value="1"/>
</dbReference>
<reference evidence="5" key="1">
    <citation type="submission" date="2022-11" db="UniProtKB">
        <authorList>
            <consortium name="EnsemblMetazoa"/>
        </authorList>
    </citation>
    <scope>IDENTIFICATION</scope>
</reference>
<proteinExistence type="predicted"/>
<dbReference type="PRINTS" id="PR00364">
    <property type="entry name" value="DISEASERSIST"/>
</dbReference>
<evidence type="ECO:0000313" key="5">
    <source>
        <dbReference type="EnsemblMetazoa" id="XP_038061348.1"/>
    </source>
</evidence>
<dbReference type="GO" id="GO:0005524">
    <property type="term" value="F:ATP binding"/>
    <property type="evidence" value="ECO:0007669"/>
    <property type="project" value="UniProtKB-KW"/>
</dbReference>
<accession>A0A914AC93</accession>
<feature type="compositionally biased region" description="Basic and acidic residues" evidence="3">
    <location>
        <begin position="49"/>
        <end position="59"/>
    </location>
</feature>
<organism evidence="5 6">
    <name type="scientific">Patiria miniata</name>
    <name type="common">Bat star</name>
    <name type="synonym">Asterina miniata</name>
    <dbReference type="NCBI Taxonomy" id="46514"/>
    <lineage>
        <taxon>Eukaryota</taxon>
        <taxon>Metazoa</taxon>
        <taxon>Echinodermata</taxon>
        <taxon>Eleutherozoa</taxon>
        <taxon>Asterozoa</taxon>
        <taxon>Asteroidea</taxon>
        <taxon>Valvatacea</taxon>
        <taxon>Valvatida</taxon>
        <taxon>Asterinidae</taxon>
        <taxon>Patiria</taxon>
    </lineage>
</organism>
<protein>
    <recommendedName>
        <fullName evidence="4">NACHT domain-containing protein</fullName>
    </recommendedName>
</protein>
<evidence type="ECO:0000313" key="6">
    <source>
        <dbReference type="Proteomes" id="UP000887568"/>
    </source>
</evidence>
<dbReference type="SUPFAM" id="SSF52047">
    <property type="entry name" value="RNI-like"/>
    <property type="match status" value="5"/>
</dbReference>
<keyword evidence="1" id="KW-0547">Nucleotide-binding</keyword>
<dbReference type="OMA" id="LELQWCA"/>
<evidence type="ECO:0000256" key="3">
    <source>
        <dbReference type="SAM" id="MobiDB-lite"/>
    </source>
</evidence>
<keyword evidence="2" id="KW-0067">ATP-binding</keyword>
<evidence type="ECO:0000259" key="4">
    <source>
        <dbReference type="PROSITE" id="PS50837"/>
    </source>
</evidence>
<dbReference type="GeneID" id="119732053"/>
<dbReference type="RefSeq" id="XP_038061348.1">
    <property type="nucleotide sequence ID" value="XM_038205420.1"/>
</dbReference>
<feature type="domain" description="NACHT" evidence="4">
    <location>
        <begin position="372"/>
        <end position="497"/>
    </location>
</feature>
<keyword evidence="6" id="KW-1185">Reference proteome</keyword>